<dbReference type="GO" id="GO:0006887">
    <property type="term" value="P:exocytosis"/>
    <property type="evidence" value="ECO:0007669"/>
    <property type="project" value="UniProtKB-KW"/>
</dbReference>
<dbReference type="Gene3D" id="1.25.40.10">
    <property type="entry name" value="Tetratricopeptide repeat domain"/>
    <property type="match status" value="2"/>
</dbReference>
<dbReference type="Pfam" id="PF12796">
    <property type="entry name" value="Ank_2"/>
    <property type="match status" value="1"/>
</dbReference>
<evidence type="ECO:0000256" key="1">
    <source>
        <dbReference type="ARBA" id="ARBA00004175"/>
    </source>
</evidence>
<dbReference type="SUPFAM" id="SSF48403">
    <property type="entry name" value="Ankyrin repeat"/>
    <property type="match status" value="1"/>
</dbReference>
<evidence type="ECO:0000256" key="12">
    <source>
        <dbReference type="PROSITE-ProRule" id="PRU00023"/>
    </source>
</evidence>
<evidence type="ECO:0000256" key="9">
    <source>
        <dbReference type="ARBA" id="ARBA00022803"/>
    </source>
</evidence>
<keyword evidence="12" id="KW-0040">ANK repeat</keyword>
<keyword evidence="6" id="KW-0800">Toxin</keyword>
<reference evidence="13 14" key="1">
    <citation type="journal article" date="2022" name="Nat. Ecol. Evol.">
        <title>A masculinizing supergene underlies an exaggerated male reproductive morph in a spider.</title>
        <authorList>
            <person name="Hendrickx F."/>
            <person name="De Corte Z."/>
            <person name="Sonet G."/>
            <person name="Van Belleghem S.M."/>
            <person name="Kostlbacher S."/>
            <person name="Vangestel C."/>
        </authorList>
    </citation>
    <scope>NUCLEOTIDE SEQUENCE [LARGE SCALE GENOMIC DNA]</scope>
    <source>
        <strain evidence="13">W744_W776</strain>
    </source>
</reference>
<evidence type="ECO:0000313" key="14">
    <source>
        <dbReference type="Proteomes" id="UP000827092"/>
    </source>
</evidence>
<keyword evidence="8" id="KW-0677">Repeat</keyword>
<gene>
    <name evidence="13" type="ORF">JTE90_024106</name>
</gene>
<comment type="caution">
    <text evidence="13">The sequence shown here is derived from an EMBL/GenBank/DDBJ whole genome shotgun (WGS) entry which is preliminary data.</text>
</comment>
<comment type="subcellular location">
    <subcellularLocation>
        <location evidence="2">Secreted</location>
    </subcellularLocation>
    <subcellularLocation>
        <location evidence="1">Target cell membrane</location>
    </subcellularLocation>
</comment>
<dbReference type="PROSITE" id="PS50088">
    <property type="entry name" value="ANK_REPEAT"/>
    <property type="match status" value="1"/>
</dbReference>
<dbReference type="SMART" id="SM00248">
    <property type="entry name" value="ANK"/>
    <property type="match status" value="3"/>
</dbReference>
<accession>A0AAV6UTE2</accession>
<evidence type="ECO:0000256" key="4">
    <source>
        <dbReference type="ARBA" id="ARBA00022525"/>
    </source>
</evidence>
<dbReference type="GO" id="GO:0044231">
    <property type="term" value="C:host cell presynaptic membrane"/>
    <property type="evidence" value="ECO:0007669"/>
    <property type="project" value="UniProtKB-KW"/>
</dbReference>
<keyword evidence="11" id="KW-1053">Target membrane</keyword>
<keyword evidence="14" id="KW-1185">Reference proteome</keyword>
<keyword evidence="11" id="KW-0472">Membrane</keyword>
<dbReference type="AlphaFoldDB" id="A0AAV6UTE2"/>
<keyword evidence="3" id="KW-0268">Exocytosis</keyword>
<keyword evidence="5" id="KW-1052">Target cell membrane</keyword>
<dbReference type="Pfam" id="PF13424">
    <property type="entry name" value="TPR_12"/>
    <property type="match status" value="2"/>
</dbReference>
<dbReference type="SUPFAM" id="SSF48452">
    <property type="entry name" value="TPR-like"/>
    <property type="match status" value="1"/>
</dbReference>
<evidence type="ECO:0000256" key="5">
    <source>
        <dbReference type="ARBA" id="ARBA00022537"/>
    </source>
</evidence>
<evidence type="ECO:0000256" key="3">
    <source>
        <dbReference type="ARBA" id="ARBA00022483"/>
    </source>
</evidence>
<dbReference type="GO" id="GO:0005576">
    <property type="term" value="C:extracellular region"/>
    <property type="evidence" value="ECO:0007669"/>
    <property type="project" value="UniProtKB-SubCell"/>
</dbReference>
<keyword evidence="7" id="KW-0528">Neurotoxin</keyword>
<dbReference type="PROSITE" id="PS50297">
    <property type="entry name" value="ANK_REP_REGION"/>
    <property type="match status" value="1"/>
</dbReference>
<evidence type="ECO:0000256" key="7">
    <source>
        <dbReference type="ARBA" id="ARBA00022699"/>
    </source>
</evidence>
<evidence type="ECO:0000256" key="11">
    <source>
        <dbReference type="ARBA" id="ARBA00023298"/>
    </source>
</evidence>
<dbReference type="Pfam" id="PF13374">
    <property type="entry name" value="TPR_10"/>
    <property type="match status" value="1"/>
</dbReference>
<evidence type="ECO:0008006" key="15">
    <source>
        <dbReference type="Google" id="ProtNLM"/>
    </source>
</evidence>
<name>A0AAV6UTE2_9ARAC</name>
<dbReference type="GO" id="GO:0090729">
    <property type="term" value="F:toxin activity"/>
    <property type="evidence" value="ECO:0007669"/>
    <property type="project" value="UniProtKB-KW"/>
</dbReference>
<evidence type="ECO:0000256" key="8">
    <source>
        <dbReference type="ARBA" id="ARBA00022737"/>
    </source>
</evidence>
<keyword evidence="4" id="KW-0964">Secreted</keyword>
<dbReference type="InterPro" id="IPR011990">
    <property type="entry name" value="TPR-like_helical_dom_sf"/>
</dbReference>
<dbReference type="GO" id="GO:0044218">
    <property type="term" value="C:other organism cell membrane"/>
    <property type="evidence" value="ECO:0007669"/>
    <property type="project" value="UniProtKB-KW"/>
</dbReference>
<keyword evidence="10" id="KW-0638">Presynaptic neurotoxin</keyword>
<evidence type="ECO:0000256" key="2">
    <source>
        <dbReference type="ARBA" id="ARBA00004613"/>
    </source>
</evidence>
<organism evidence="13 14">
    <name type="scientific">Oedothorax gibbosus</name>
    <dbReference type="NCBI Taxonomy" id="931172"/>
    <lineage>
        <taxon>Eukaryota</taxon>
        <taxon>Metazoa</taxon>
        <taxon>Ecdysozoa</taxon>
        <taxon>Arthropoda</taxon>
        <taxon>Chelicerata</taxon>
        <taxon>Arachnida</taxon>
        <taxon>Araneae</taxon>
        <taxon>Araneomorphae</taxon>
        <taxon>Entelegynae</taxon>
        <taxon>Araneoidea</taxon>
        <taxon>Linyphiidae</taxon>
        <taxon>Erigoninae</taxon>
        <taxon>Oedothorax</taxon>
    </lineage>
</organism>
<evidence type="ECO:0000256" key="6">
    <source>
        <dbReference type="ARBA" id="ARBA00022656"/>
    </source>
</evidence>
<feature type="repeat" description="ANK" evidence="12">
    <location>
        <begin position="431"/>
        <end position="463"/>
    </location>
</feature>
<dbReference type="PANTHER" id="PTHR45641:SF19">
    <property type="entry name" value="NEPHROCYSTIN-3"/>
    <property type="match status" value="1"/>
</dbReference>
<dbReference type="Proteomes" id="UP000827092">
    <property type="component" value="Unassembled WGS sequence"/>
</dbReference>
<protein>
    <recommendedName>
        <fullName evidence="15">Kinesin light chain</fullName>
    </recommendedName>
</protein>
<dbReference type="PANTHER" id="PTHR45641">
    <property type="entry name" value="TETRATRICOPEPTIDE REPEAT PROTEIN (AFU_ORTHOLOGUE AFUA_6G03870)"/>
    <property type="match status" value="1"/>
</dbReference>
<dbReference type="InterPro" id="IPR002110">
    <property type="entry name" value="Ankyrin_rpt"/>
</dbReference>
<proteinExistence type="predicted"/>
<evidence type="ECO:0000256" key="10">
    <source>
        <dbReference type="ARBA" id="ARBA00023028"/>
    </source>
</evidence>
<dbReference type="InterPro" id="IPR036770">
    <property type="entry name" value="Ankyrin_rpt-contain_sf"/>
</dbReference>
<evidence type="ECO:0000313" key="13">
    <source>
        <dbReference type="EMBL" id="KAG8186860.1"/>
    </source>
</evidence>
<dbReference type="EMBL" id="JAFNEN010000287">
    <property type="protein sequence ID" value="KAG8186860.1"/>
    <property type="molecule type" value="Genomic_DNA"/>
</dbReference>
<keyword evidence="9" id="KW-0802">TPR repeat</keyword>
<sequence length="585" mass="66236">MDFATCPNIKKLLRLISESFQSVQNGNTEVISRLNRIKDKDILKIVMNSHNKDNKTIVTVAIHSDFPKVKQLKQVLQDDMCTEKRIAEVLVSQERYEEALKLYRSVFEKRKDLLGLEHPDTLDMQLMVGKILYKQQKYMEALKVSEDVYKTQKEVLGEENADTLMTNVLIALIFHRQSKDEEALALYEKVLPKLINILGPNHSDVLGAQGEMALVLCALFKYEEALKVNNEIFKIRKEIDGPNNPKTLVVQNNIAMVLANQGKDEEALELYKKVYEARKKVLGPNHSDTLRTSHWIAMLTCRTKETDDADVLKEVIERQENALGSDHFDTLSTQYNHANYLFSKGGIEESLKIYQNIIGRYKDILGHSHTYVVDIEKKITLIKKAMIMAGRSESSDFPQQNDTHNAPSEGNEQLVKQLLQQGADVMLISNKGNTALHIAASKGFDRIVDILLEHVKNYNLPNLGDFVNAQTTNGRTSALHVAGNKNVAISLLKYGAIYNIKNKIGEAPIQVSKHTDIVYLLSVIEEIFTCCENGSENLLETMTKLKPDEIKAATNAHNLNGETMFNKATNQPHIARQIKKLQRRK</sequence>
<dbReference type="Gene3D" id="1.25.40.20">
    <property type="entry name" value="Ankyrin repeat-containing domain"/>
    <property type="match status" value="1"/>
</dbReference>